<dbReference type="EMBL" id="CAUOFW020000225">
    <property type="protein sequence ID" value="CAK9133839.1"/>
    <property type="molecule type" value="Genomic_DNA"/>
</dbReference>
<dbReference type="EMBL" id="CAUOFW020000225">
    <property type="protein sequence ID" value="CAK9133838.1"/>
    <property type="molecule type" value="Genomic_DNA"/>
</dbReference>
<dbReference type="PANTHER" id="PTHR35499:SF4">
    <property type="entry name" value="ALC-INTERACTING PROTEIN 1"/>
    <property type="match status" value="1"/>
</dbReference>
<organism evidence="2 6">
    <name type="scientific">Ilex paraguariensis</name>
    <name type="common">yerba mate</name>
    <dbReference type="NCBI Taxonomy" id="185542"/>
    <lineage>
        <taxon>Eukaryota</taxon>
        <taxon>Viridiplantae</taxon>
        <taxon>Streptophyta</taxon>
        <taxon>Embryophyta</taxon>
        <taxon>Tracheophyta</taxon>
        <taxon>Spermatophyta</taxon>
        <taxon>Magnoliopsida</taxon>
        <taxon>eudicotyledons</taxon>
        <taxon>Gunneridae</taxon>
        <taxon>Pentapetalae</taxon>
        <taxon>asterids</taxon>
        <taxon>campanulids</taxon>
        <taxon>Aquifoliales</taxon>
        <taxon>Aquifoliaceae</taxon>
        <taxon>Ilex</taxon>
    </lineage>
</organism>
<feature type="compositionally biased region" description="Basic and acidic residues" evidence="1">
    <location>
        <begin position="189"/>
        <end position="208"/>
    </location>
</feature>
<evidence type="ECO:0000313" key="4">
    <source>
        <dbReference type="EMBL" id="CAK9150394.1"/>
    </source>
</evidence>
<evidence type="ECO:0000313" key="3">
    <source>
        <dbReference type="EMBL" id="CAK9133839.1"/>
    </source>
</evidence>
<protein>
    <recommendedName>
        <fullName evidence="7">DUF3741 domain-containing protein</fullName>
    </recommendedName>
</protein>
<reference evidence="2 6" key="1">
    <citation type="submission" date="2024-02" db="EMBL/GenBank/DDBJ databases">
        <authorList>
            <person name="Vignale AGUSTIN F."/>
            <person name="Sosa J E."/>
            <person name="Modenutti C."/>
        </authorList>
    </citation>
    <scope>NUCLEOTIDE SEQUENCE [LARGE SCALE GENOMIC DNA]</scope>
</reference>
<dbReference type="EMBL" id="CAUOFW020002036">
    <property type="protein sequence ID" value="CAK9150394.1"/>
    <property type="molecule type" value="Genomic_DNA"/>
</dbReference>
<keyword evidence="6" id="KW-1185">Reference proteome</keyword>
<sequence>MTNSETSCKCFSGAIRRLLCTSSLPIPTHPSDHFNVSNTTDSNLHKEKPLPTTEPLVQAPATIGIVARLMGLDPLPDFTSVPKPRTLESMLRSRSVNYVDYLPQFDLSQAQHRRVRTSVSFREVPVFIDAQDHEFFVLYSSRRGVETIKGGLNVRKADVGNQELRQKKVEGSMKKKKKNMRESVCVNKENQENNKKSYKRKEDPKRVSGESPSRVGNGVPQKKNLPRKPRETLEAKSPVKRINPKEVSVGSKFTTKKKTTRFGAKKVEPEPSCISENSSTVSVPDSPKNLEGPMTEEDSGLMGLNPKKKSSPKITNYDYPCPNLLRKSSHTEDHHQEHRVISGEADKPVKSQESDYYTKLLRQMCILTEEDLKESNWVAGEVSKFEDIEEICLHFGQQILEQLLTQVVHELVMLH</sequence>
<dbReference type="AlphaFoldDB" id="A0ABC8QMU0"/>
<dbReference type="Proteomes" id="UP001642360">
    <property type="component" value="Unassembled WGS sequence"/>
</dbReference>
<evidence type="ECO:0000313" key="2">
    <source>
        <dbReference type="EMBL" id="CAK9133838.1"/>
    </source>
</evidence>
<name>A0ABC8QMU0_9AQUA</name>
<proteinExistence type="predicted"/>
<accession>A0ABC8QMU0</accession>
<feature type="compositionally biased region" description="Polar residues" evidence="1">
    <location>
        <begin position="274"/>
        <end position="283"/>
    </location>
</feature>
<feature type="region of interest" description="Disordered" evidence="1">
    <location>
        <begin position="30"/>
        <end position="51"/>
    </location>
</feature>
<evidence type="ECO:0000313" key="5">
    <source>
        <dbReference type="EMBL" id="CAK9172031.1"/>
    </source>
</evidence>
<dbReference type="EMBL" id="CAUOFW020005891">
    <property type="protein sequence ID" value="CAK9172031.1"/>
    <property type="molecule type" value="Genomic_DNA"/>
</dbReference>
<dbReference type="PANTHER" id="PTHR35499">
    <property type="entry name" value="OS05G0128300 PROTEIN"/>
    <property type="match status" value="1"/>
</dbReference>
<evidence type="ECO:0000256" key="1">
    <source>
        <dbReference type="SAM" id="MobiDB-lite"/>
    </source>
</evidence>
<comment type="caution">
    <text evidence="2">The sequence shown here is derived from an EMBL/GenBank/DDBJ whole genome shotgun (WGS) entry which is preliminary data.</text>
</comment>
<evidence type="ECO:0008006" key="7">
    <source>
        <dbReference type="Google" id="ProtNLM"/>
    </source>
</evidence>
<feature type="region of interest" description="Disordered" evidence="1">
    <location>
        <begin position="168"/>
        <end position="239"/>
    </location>
</feature>
<evidence type="ECO:0000313" key="6">
    <source>
        <dbReference type="Proteomes" id="UP001642360"/>
    </source>
</evidence>
<feature type="region of interest" description="Disordered" evidence="1">
    <location>
        <begin position="260"/>
        <end position="316"/>
    </location>
</feature>
<gene>
    <name evidence="4" type="ORF">ILEXP_LOCUS18546</name>
    <name evidence="5" type="ORF">ILEXP_LOCUS41660</name>
    <name evidence="2" type="ORF">ILEXP_LOCUS767</name>
    <name evidence="3" type="ORF">ILEXP_LOCUS768</name>
</gene>